<dbReference type="SUPFAM" id="SSF52440">
    <property type="entry name" value="PreATP-grasp domain"/>
    <property type="match status" value="1"/>
</dbReference>
<dbReference type="Gene3D" id="3.30.1490.330">
    <property type="match status" value="1"/>
</dbReference>
<evidence type="ECO:0000256" key="1">
    <source>
        <dbReference type="ARBA" id="ARBA00022598"/>
    </source>
</evidence>
<feature type="domain" description="Glutathionylspermidine synthase pre-ATP-grasp-like" evidence="6">
    <location>
        <begin position="12"/>
        <end position="383"/>
    </location>
</feature>
<gene>
    <name evidence="7" type="ORF">KJI95_18900</name>
</gene>
<proteinExistence type="predicted"/>
<dbReference type="RefSeq" id="WP_214508765.1">
    <property type="nucleotide sequence ID" value="NZ_JAHEPS010000015.1"/>
</dbReference>
<keyword evidence="4" id="KW-0067">ATP-binding</keyword>
<evidence type="ECO:0000313" key="7">
    <source>
        <dbReference type="EMBL" id="MBT1446568.1"/>
    </source>
</evidence>
<dbReference type="SUPFAM" id="SSF56059">
    <property type="entry name" value="Glutathione synthetase ATP-binding domain-like"/>
    <property type="match status" value="1"/>
</dbReference>
<evidence type="ECO:0000256" key="3">
    <source>
        <dbReference type="ARBA" id="ARBA00022741"/>
    </source>
</evidence>
<keyword evidence="5" id="KW-0460">Magnesium</keyword>
<dbReference type="Pfam" id="PF03738">
    <property type="entry name" value="GSP_synth"/>
    <property type="match status" value="1"/>
</dbReference>
<comment type="caution">
    <text evidence="7">The sequence shown here is derived from an EMBL/GenBank/DDBJ whole genome shotgun (WGS) entry which is preliminary data.</text>
</comment>
<sequence length="385" mass="44186">MERIKIAERPHWRELAKELGFVYHTFDGEPYWDETAYYRFNLRQIEQDLEDPTEELHQMALSLVPDILASEQKLIALDVPEYCWQALKDSWDRRDPHLYGRFDLCYNGKGPAKLLELNYDTPTSIYESGFFQWIWLEDMVRTGLLPQSVDQFNSLQEKLELALLSLPHQKPLYFSCIDDRFEDRGNVDYLMDIAMQAGVESRFIDISAIGLADGQLIDMAGNPIESLFKLYPWEFMVREDFGPSLLTSQTRFIEPPWKMLLSNKGLLPLLWQKFPGHPNLLEAHFETKEQGSTVGNGWVRKPLYSREGANISLTDFNGDTLTEPGPYTDSGFIRQALAPLPCFDGNFTLIGSWVVGDSAAGIGLREDMSLITKDSSRFLPHIILD</sequence>
<keyword evidence="1" id="KW-0436">Ligase</keyword>
<evidence type="ECO:0000259" key="6">
    <source>
        <dbReference type="Pfam" id="PF03738"/>
    </source>
</evidence>
<dbReference type="EMBL" id="JAHEPS010000015">
    <property type="protein sequence ID" value="MBT1446568.1"/>
    <property type="molecule type" value="Genomic_DNA"/>
</dbReference>
<evidence type="ECO:0000256" key="5">
    <source>
        <dbReference type="ARBA" id="ARBA00022842"/>
    </source>
</evidence>
<organism evidence="7 8">
    <name type="scientific">Shewanella jiangmenensis</name>
    <dbReference type="NCBI Taxonomy" id="2837387"/>
    <lineage>
        <taxon>Bacteria</taxon>
        <taxon>Pseudomonadati</taxon>
        <taxon>Pseudomonadota</taxon>
        <taxon>Gammaproteobacteria</taxon>
        <taxon>Alteromonadales</taxon>
        <taxon>Shewanellaceae</taxon>
        <taxon>Shewanella</taxon>
    </lineage>
</organism>
<evidence type="ECO:0000256" key="2">
    <source>
        <dbReference type="ARBA" id="ARBA00022723"/>
    </source>
</evidence>
<protein>
    <submittedName>
        <fullName evidence="7">Glutathionylspermidine synthase family protein</fullName>
    </submittedName>
</protein>
<evidence type="ECO:0000256" key="4">
    <source>
        <dbReference type="ARBA" id="ARBA00022840"/>
    </source>
</evidence>
<keyword evidence="2" id="KW-0479">Metal-binding</keyword>
<keyword evidence="8" id="KW-1185">Reference proteome</keyword>
<name>A0ABS5V806_9GAMM</name>
<dbReference type="InterPro" id="IPR005494">
    <property type="entry name" value="GSPS_pre-ATP-grasp-like_dom"/>
</dbReference>
<keyword evidence="3" id="KW-0547">Nucleotide-binding</keyword>
<dbReference type="Proteomes" id="UP001195903">
    <property type="component" value="Unassembled WGS sequence"/>
</dbReference>
<reference evidence="7 8" key="1">
    <citation type="submission" date="2021-05" db="EMBL/GenBank/DDBJ databases">
        <title>Shewanella sp. JM162201.</title>
        <authorList>
            <person name="Xu S."/>
            <person name="Li A."/>
        </authorList>
    </citation>
    <scope>NUCLEOTIDE SEQUENCE [LARGE SCALE GENOMIC DNA]</scope>
    <source>
        <strain evidence="7 8">JM162201</strain>
    </source>
</reference>
<dbReference type="InterPro" id="IPR016185">
    <property type="entry name" value="PreATP-grasp_dom_sf"/>
</dbReference>
<accession>A0ABS5V806</accession>
<evidence type="ECO:0000313" key="8">
    <source>
        <dbReference type="Proteomes" id="UP001195903"/>
    </source>
</evidence>